<feature type="domain" description="EngA-type G" evidence="8">
    <location>
        <begin position="6"/>
        <end position="169"/>
    </location>
</feature>
<dbReference type="EMBL" id="CAFBMJ010000032">
    <property type="protein sequence ID" value="CAB4899730.1"/>
    <property type="molecule type" value="Genomic_DNA"/>
</dbReference>
<comment type="similarity">
    <text evidence="1">Belongs to the TRAFAC class TrmE-Era-EngA-EngB-Septin-like GTPase superfamily. EngA (Der) GTPase family.</text>
</comment>
<proteinExistence type="inferred from homology"/>
<sequence>MTERLPTVVIVGRPNVGKSTLFNRFLGAQVAIVEDQPGITRDRFERDVEWIGKKFSVVDTGGWMPGGSELDTKVSRQVEEAARAADLVLFVVDTWVGVTHDDELIAQWLRKVDRPVLVVSNKIDSERRESDRWDFLSLGFGEPIAVSALHGRKSGDLLDAILERVEALDLEPEPELGDAIRAPGIPRVSIVGRPNVGKSTLFNRLVGEDRSITHDMPGTTRDAIDTQVDTEDGPMVFVDTAGMRRKSKVDESAEYYSFVRALRAVDESDVALLVIDAHDGITSQDQRLAERIDAAGCPVIVILNKWETLDAEGREHIDNEMTRKLYFIGDAPVLKVSALTGKGVHRLLPILQECIVHYHKRVPTRDVNKVMAEAQQKQPAGSGARVLYALQGATDPPTFTLFVNRELPAPYLRYLERCIREKFEFGSTPIKMRVRKRSE</sequence>
<dbReference type="NCBIfam" id="TIGR03594">
    <property type="entry name" value="GTPase_EngA"/>
    <property type="match status" value="1"/>
</dbReference>
<dbReference type="Gene3D" id="3.30.300.20">
    <property type="match status" value="1"/>
</dbReference>
<keyword evidence="4" id="KW-0677">Repeat</keyword>
<dbReference type="CDD" id="cd01895">
    <property type="entry name" value="EngA2"/>
    <property type="match status" value="1"/>
</dbReference>
<dbReference type="CDD" id="cd01894">
    <property type="entry name" value="EngA1"/>
    <property type="match status" value="1"/>
</dbReference>
<dbReference type="HAMAP" id="MF_00195">
    <property type="entry name" value="GTPase_Der"/>
    <property type="match status" value="1"/>
</dbReference>
<evidence type="ECO:0000256" key="5">
    <source>
        <dbReference type="ARBA" id="ARBA00022741"/>
    </source>
</evidence>
<evidence type="ECO:0000256" key="1">
    <source>
        <dbReference type="ARBA" id="ARBA00008279"/>
    </source>
</evidence>
<dbReference type="NCBIfam" id="TIGR00231">
    <property type="entry name" value="small_GTP"/>
    <property type="match status" value="2"/>
</dbReference>
<dbReference type="PANTHER" id="PTHR43834:SF6">
    <property type="entry name" value="GTPASE DER"/>
    <property type="match status" value="1"/>
</dbReference>
<keyword evidence="5" id="KW-0547">Nucleotide-binding</keyword>
<accession>A0A6J7G4V2</accession>
<evidence type="ECO:0000313" key="10">
    <source>
        <dbReference type="EMBL" id="CAB4957343.1"/>
    </source>
</evidence>
<name>A0A6J7G4V2_9ZZZZ</name>
<dbReference type="GO" id="GO:0005525">
    <property type="term" value="F:GTP binding"/>
    <property type="evidence" value="ECO:0007669"/>
    <property type="project" value="UniProtKB-KW"/>
</dbReference>
<evidence type="ECO:0000256" key="6">
    <source>
        <dbReference type="ARBA" id="ARBA00023134"/>
    </source>
</evidence>
<feature type="domain" description="EngA-type G" evidence="8">
    <location>
        <begin position="186"/>
        <end position="359"/>
    </location>
</feature>
<evidence type="ECO:0000256" key="7">
    <source>
        <dbReference type="ARBA" id="ARBA00032345"/>
    </source>
</evidence>
<dbReference type="Pfam" id="PF01926">
    <property type="entry name" value="MMR_HSR1"/>
    <property type="match status" value="2"/>
</dbReference>
<dbReference type="InterPro" id="IPR032859">
    <property type="entry name" value="KH_dom-like"/>
</dbReference>
<dbReference type="PIRSF" id="PIRSF006485">
    <property type="entry name" value="GTP-binding_EngA"/>
    <property type="match status" value="1"/>
</dbReference>
<dbReference type="InterPro" id="IPR016484">
    <property type="entry name" value="GTPase_Der"/>
</dbReference>
<dbReference type="Gene3D" id="3.40.50.300">
    <property type="entry name" value="P-loop containing nucleotide triphosphate hydrolases"/>
    <property type="match status" value="2"/>
</dbReference>
<dbReference type="InterPro" id="IPR027417">
    <property type="entry name" value="P-loop_NTPase"/>
</dbReference>
<reference evidence="9" key="1">
    <citation type="submission" date="2020-05" db="EMBL/GenBank/DDBJ databases">
        <authorList>
            <person name="Chiriac C."/>
            <person name="Salcher M."/>
            <person name="Ghai R."/>
            <person name="Kavagutti S V."/>
        </authorList>
    </citation>
    <scope>NUCLEOTIDE SEQUENCE</scope>
</reference>
<gene>
    <name evidence="9" type="ORF">UFOPK3573_00579</name>
    <name evidence="10" type="ORF">UFOPK3879_00352</name>
</gene>
<protein>
    <recommendedName>
        <fullName evidence="2">GTPase Der</fullName>
    </recommendedName>
    <alternativeName>
        <fullName evidence="7">GTP-binding protein EngA</fullName>
    </alternativeName>
</protein>
<dbReference type="FunFam" id="3.40.50.300:FF:000040">
    <property type="entry name" value="GTPase Der"/>
    <property type="match status" value="1"/>
</dbReference>
<dbReference type="SUPFAM" id="SSF52540">
    <property type="entry name" value="P-loop containing nucleoside triphosphate hydrolases"/>
    <property type="match status" value="2"/>
</dbReference>
<dbReference type="InterPro" id="IPR006073">
    <property type="entry name" value="GTP-bd"/>
</dbReference>
<dbReference type="PANTHER" id="PTHR43834">
    <property type="entry name" value="GTPASE DER"/>
    <property type="match status" value="1"/>
</dbReference>
<dbReference type="AlphaFoldDB" id="A0A6J7G4V2"/>
<dbReference type="GO" id="GO:0043022">
    <property type="term" value="F:ribosome binding"/>
    <property type="evidence" value="ECO:0007669"/>
    <property type="project" value="TreeGrafter"/>
</dbReference>
<dbReference type="InterPro" id="IPR031166">
    <property type="entry name" value="G_ENGA"/>
</dbReference>
<dbReference type="PROSITE" id="PS51712">
    <property type="entry name" value="G_ENGA"/>
    <property type="match status" value="2"/>
</dbReference>
<dbReference type="GO" id="GO:0042254">
    <property type="term" value="P:ribosome biogenesis"/>
    <property type="evidence" value="ECO:0007669"/>
    <property type="project" value="UniProtKB-KW"/>
</dbReference>
<evidence type="ECO:0000313" key="9">
    <source>
        <dbReference type="EMBL" id="CAB4899730.1"/>
    </source>
</evidence>
<keyword evidence="6" id="KW-0342">GTP-binding</keyword>
<dbReference type="PRINTS" id="PR00326">
    <property type="entry name" value="GTP1OBG"/>
</dbReference>
<evidence type="ECO:0000256" key="3">
    <source>
        <dbReference type="ARBA" id="ARBA00022517"/>
    </source>
</evidence>
<dbReference type="Pfam" id="PF14714">
    <property type="entry name" value="KH_dom-like"/>
    <property type="match status" value="1"/>
</dbReference>
<keyword evidence="3" id="KW-0690">Ribosome biogenesis</keyword>
<evidence type="ECO:0000259" key="8">
    <source>
        <dbReference type="PROSITE" id="PS51712"/>
    </source>
</evidence>
<dbReference type="FunFam" id="3.40.50.300:FF:000057">
    <property type="entry name" value="GTPase Der"/>
    <property type="match status" value="1"/>
</dbReference>
<dbReference type="InterPro" id="IPR015946">
    <property type="entry name" value="KH_dom-like_a/b"/>
</dbReference>
<organism evidence="9">
    <name type="scientific">freshwater metagenome</name>
    <dbReference type="NCBI Taxonomy" id="449393"/>
    <lineage>
        <taxon>unclassified sequences</taxon>
        <taxon>metagenomes</taxon>
        <taxon>ecological metagenomes</taxon>
    </lineage>
</organism>
<evidence type="ECO:0000256" key="4">
    <source>
        <dbReference type="ARBA" id="ARBA00022737"/>
    </source>
</evidence>
<dbReference type="EMBL" id="CAFBNR010000011">
    <property type="protein sequence ID" value="CAB4957343.1"/>
    <property type="molecule type" value="Genomic_DNA"/>
</dbReference>
<evidence type="ECO:0000256" key="2">
    <source>
        <dbReference type="ARBA" id="ARBA00020953"/>
    </source>
</evidence>
<dbReference type="InterPro" id="IPR005225">
    <property type="entry name" value="Small_GTP-bd"/>
</dbReference>